<dbReference type="RefSeq" id="WP_343936763.1">
    <property type="nucleotide sequence ID" value="NZ_BAAABU010000015.1"/>
</dbReference>
<evidence type="ECO:0008006" key="4">
    <source>
        <dbReference type="Google" id="ProtNLM"/>
    </source>
</evidence>
<keyword evidence="1" id="KW-1133">Transmembrane helix</keyword>
<reference evidence="2 3" key="1">
    <citation type="journal article" date="2019" name="Int. J. Syst. Evol. Microbiol.">
        <title>The Global Catalogue of Microorganisms (GCM) 10K type strain sequencing project: providing services to taxonomists for standard genome sequencing and annotation.</title>
        <authorList>
            <consortium name="The Broad Institute Genomics Platform"/>
            <consortium name="The Broad Institute Genome Sequencing Center for Infectious Disease"/>
            <person name="Wu L."/>
            <person name="Ma J."/>
        </authorList>
    </citation>
    <scope>NUCLEOTIDE SEQUENCE [LARGE SCALE GENOMIC DNA]</scope>
    <source>
        <strain evidence="2 3">JCM 3380</strain>
    </source>
</reference>
<keyword evidence="3" id="KW-1185">Reference proteome</keyword>
<keyword evidence="1" id="KW-0812">Transmembrane</keyword>
<protein>
    <recommendedName>
        <fullName evidence="4">Transmembrane protein</fullName>
    </recommendedName>
</protein>
<dbReference type="PANTHER" id="PTHR42305">
    <property type="entry name" value="MEMBRANE PROTEIN RV1733C-RELATED"/>
    <property type="match status" value="1"/>
</dbReference>
<sequence>MNTRSSARAGRRLMRPVLHWRNPLAGLGDRLEGAVLVVAVVTTMLGLPVAAALGSETYTAQAALSRAQQATRHRTDAVLLADAPSTAVETGPGTGVGKSPVPAQWTLPDGRVRRGEVEVDNDLVTGTTVRIWVDAGGAPVAEPLTAEAALISAVVVAVASWLALGGGMALLVVLFRSAHQRVRLRRWGRDWAEVEPTWRRQA</sequence>
<dbReference type="EMBL" id="BAAABU010000015">
    <property type="protein sequence ID" value="GAA0247888.1"/>
    <property type="molecule type" value="Genomic_DNA"/>
</dbReference>
<evidence type="ECO:0000313" key="3">
    <source>
        <dbReference type="Proteomes" id="UP001500416"/>
    </source>
</evidence>
<dbReference type="InterPro" id="IPR039708">
    <property type="entry name" value="MT1774/Rv1733c-like"/>
</dbReference>
<evidence type="ECO:0000256" key="1">
    <source>
        <dbReference type="SAM" id="Phobius"/>
    </source>
</evidence>
<name>A0ABN0UEJ4_9PSEU</name>
<feature type="transmembrane region" description="Helical" evidence="1">
    <location>
        <begin position="34"/>
        <end position="54"/>
    </location>
</feature>
<comment type="caution">
    <text evidence="2">The sequence shown here is derived from an EMBL/GenBank/DDBJ whole genome shotgun (WGS) entry which is preliminary data.</text>
</comment>
<organism evidence="2 3">
    <name type="scientific">Saccharothrix mutabilis subsp. mutabilis</name>
    <dbReference type="NCBI Taxonomy" id="66855"/>
    <lineage>
        <taxon>Bacteria</taxon>
        <taxon>Bacillati</taxon>
        <taxon>Actinomycetota</taxon>
        <taxon>Actinomycetes</taxon>
        <taxon>Pseudonocardiales</taxon>
        <taxon>Pseudonocardiaceae</taxon>
        <taxon>Saccharothrix</taxon>
    </lineage>
</organism>
<evidence type="ECO:0000313" key="2">
    <source>
        <dbReference type="EMBL" id="GAA0247888.1"/>
    </source>
</evidence>
<accession>A0ABN0UEJ4</accession>
<gene>
    <name evidence="2" type="ORF">GCM10010492_54550</name>
</gene>
<dbReference type="Proteomes" id="UP001500416">
    <property type="component" value="Unassembled WGS sequence"/>
</dbReference>
<dbReference type="PANTHER" id="PTHR42305:SF1">
    <property type="entry name" value="MEMBRANE PROTEIN RV1733C-RELATED"/>
    <property type="match status" value="1"/>
</dbReference>
<proteinExistence type="predicted"/>
<keyword evidence="1" id="KW-0472">Membrane</keyword>
<feature type="transmembrane region" description="Helical" evidence="1">
    <location>
        <begin position="149"/>
        <end position="175"/>
    </location>
</feature>